<gene>
    <name evidence="2" type="ORF">DWX27_16965</name>
    <name evidence="3" type="ORF">DWZ95_17010</name>
    <name evidence="4" type="ORF">EAJ06_01125</name>
</gene>
<evidence type="ECO:0000313" key="4">
    <source>
        <dbReference type="EMBL" id="RYT82991.1"/>
    </source>
</evidence>
<evidence type="ECO:0000256" key="1">
    <source>
        <dbReference type="SAM" id="Phobius"/>
    </source>
</evidence>
<dbReference type="Proteomes" id="UP000291191">
    <property type="component" value="Unassembled WGS sequence"/>
</dbReference>
<dbReference type="OrthoDB" id="9863538at2"/>
<protein>
    <submittedName>
        <fullName evidence="4">Uncharacterized protein</fullName>
    </submittedName>
</protein>
<evidence type="ECO:0000313" key="7">
    <source>
        <dbReference type="Proteomes" id="UP000291191"/>
    </source>
</evidence>
<keyword evidence="1" id="KW-0812">Transmembrane</keyword>
<evidence type="ECO:0000313" key="2">
    <source>
        <dbReference type="EMBL" id="RGT49031.1"/>
    </source>
</evidence>
<dbReference type="EMBL" id="QRPE01000023">
    <property type="protein sequence ID" value="RHL89657.1"/>
    <property type="molecule type" value="Genomic_DNA"/>
</dbReference>
<keyword evidence="1" id="KW-0472">Membrane</keyword>
<evidence type="ECO:0000313" key="5">
    <source>
        <dbReference type="Proteomes" id="UP000284772"/>
    </source>
</evidence>
<feature type="transmembrane region" description="Helical" evidence="1">
    <location>
        <begin position="101"/>
        <end position="123"/>
    </location>
</feature>
<dbReference type="RefSeq" id="WP_007662107.1">
    <property type="nucleotide sequence ID" value="NZ_CABMMK010000002.1"/>
</dbReference>
<keyword evidence="1" id="KW-1133">Transmembrane helix</keyword>
<reference evidence="5 6" key="1">
    <citation type="submission" date="2018-08" db="EMBL/GenBank/DDBJ databases">
        <title>A genome reference for cultivated species of the human gut microbiota.</title>
        <authorList>
            <person name="Zou Y."/>
            <person name="Xue W."/>
            <person name="Luo G."/>
        </authorList>
    </citation>
    <scope>NUCLEOTIDE SEQUENCE [LARGE SCALE GENOMIC DNA]</scope>
    <source>
        <strain evidence="2 5">AF19-10AC</strain>
        <strain evidence="3 6">AF36-16BH</strain>
    </source>
</reference>
<comment type="caution">
    <text evidence="4">The sequence shown here is derived from an EMBL/GenBank/DDBJ whole genome shotgun (WGS) entry which is preliminary data.</text>
</comment>
<accession>A0A3E4L1Z0</accession>
<name>A0A3E4L1Z0_9BACE</name>
<dbReference type="EMBL" id="QRWT01000022">
    <property type="protein sequence ID" value="RGT49031.1"/>
    <property type="molecule type" value="Genomic_DNA"/>
</dbReference>
<dbReference type="Proteomes" id="UP000285013">
    <property type="component" value="Unassembled WGS sequence"/>
</dbReference>
<dbReference type="AlphaFoldDB" id="A0A3E4L1Z0"/>
<dbReference type="Proteomes" id="UP000284772">
    <property type="component" value="Unassembled WGS sequence"/>
</dbReference>
<organism evidence="4 7">
    <name type="scientific">Bacteroides intestinalis</name>
    <dbReference type="NCBI Taxonomy" id="329854"/>
    <lineage>
        <taxon>Bacteria</taxon>
        <taxon>Pseudomonadati</taxon>
        <taxon>Bacteroidota</taxon>
        <taxon>Bacteroidia</taxon>
        <taxon>Bacteroidales</taxon>
        <taxon>Bacteroidaceae</taxon>
        <taxon>Bacteroides</taxon>
    </lineage>
</organism>
<proteinExistence type="predicted"/>
<keyword evidence="7" id="KW-1185">Reference proteome</keyword>
<reference evidence="4 7" key="2">
    <citation type="journal article" date="2019" name="Science, e1252229">
        <title>Invertible promoters mediate bacterial phase variation, antibiotic resistance, and host adaptation in the gut.</title>
        <authorList>
            <person name="Jiang X."/>
            <person name="Hall A.B."/>
            <person name="Arthur T.D."/>
            <person name="Plichta D.R."/>
            <person name="Covington C.T."/>
            <person name="Poyet M."/>
            <person name="Crothers J."/>
            <person name="Moses P.L."/>
            <person name="Tolonen A.C."/>
            <person name="Vlamakis H."/>
            <person name="Alm E.J."/>
            <person name="Xavier R.J."/>
        </authorList>
    </citation>
    <scope>NUCLEOTIDE SEQUENCE [LARGE SCALE GENOMIC DNA]</scope>
    <source>
        <strain evidence="7">bf_0095</strain>
        <strain evidence="4">Bf_0095</strain>
    </source>
</reference>
<evidence type="ECO:0000313" key="6">
    <source>
        <dbReference type="Proteomes" id="UP000285013"/>
    </source>
</evidence>
<dbReference type="EMBL" id="RCXO01000001">
    <property type="protein sequence ID" value="RYT82991.1"/>
    <property type="molecule type" value="Genomic_DNA"/>
</dbReference>
<feature type="transmembrane region" description="Helical" evidence="1">
    <location>
        <begin position="135"/>
        <end position="156"/>
    </location>
</feature>
<evidence type="ECO:0000313" key="3">
    <source>
        <dbReference type="EMBL" id="RHL89657.1"/>
    </source>
</evidence>
<dbReference type="GeneID" id="26159137"/>
<sequence length="244" mass="28735">MSYTQNETEKRKVEQYFSRKKINPEAIQSFCFMQNYKFRVGPSILILQLRSGKTKMLRPNKKGTEVLHYLLDKQIPFSNYTPQAKQAVTVPEKSYWSIWNILFDVFYTAVLLVLGYVMLKVLLQEPTGEYLVKDIAKYFALTTYVICFPIVLYYLLYKCHSIRTEHEGLVLSNRFSKRVLPYDEIRKLNFCIFSSKQPRVFIELIDKDFCYHRYLLGWMPLKSAKELALLLQSLGIDATDSINQ</sequence>